<gene>
    <name evidence="2" type="ORF">SD70_12900</name>
</gene>
<dbReference type="PROSITE" id="PS51257">
    <property type="entry name" value="PROKAR_LIPOPROTEIN"/>
    <property type="match status" value="1"/>
</dbReference>
<evidence type="ECO:0000256" key="1">
    <source>
        <dbReference type="SAM" id="SignalP"/>
    </source>
</evidence>
<organism evidence="2 3">
    <name type="scientific">Gordoniibacillus kamchatkensis</name>
    <dbReference type="NCBI Taxonomy" id="1590651"/>
    <lineage>
        <taxon>Bacteria</taxon>
        <taxon>Bacillati</taxon>
        <taxon>Bacillota</taxon>
        <taxon>Bacilli</taxon>
        <taxon>Bacillales</taxon>
        <taxon>Paenibacillaceae</taxon>
        <taxon>Gordoniibacillus</taxon>
    </lineage>
</organism>
<comment type="caution">
    <text evidence="2">The sequence shown here is derived from an EMBL/GenBank/DDBJ whole genome shotgun (WGS) entry which is preliminary data.</text>
</comment>
<accession>A0ABR5AHT2</accession>
<protein>
    <recommendedName>
        <fullName evidence="4">YtkA-like domain-containing protein</fullName>
    </recommendedName>
</protein>
<dbReference type="EMBL" id="JXAK01000020">
    <property type="protein sequence ID" value="KIL40477.1"/>
    <property type="molecule type" value="Genomic_DNA"/>
</dbReference>
<reference evidence="2 3" key="1">
    <citation type="submission" date="2014-12" db="EMBL/GenBank/DDBJ databases">
        <title>Draft genome sequence of Paenibacillus kamchatkensis strain B-2647.</title>
        <authorList>
            <person name="Karlyshev A.V."/>
            <person name="Kudryashova E.B."/>
        </authorList>
    </citation>
    <scope>NUCLEOTIDE SEQUENCE [LARGE SCALE GENOMIC DNA]</scope>
    <source>
        <strain evidence="2 3">VKM B-2647</strain>
    </source>
</reference>
<proteinExistence type="predicted"/>
<evidence type="ECO:0008006" key="4">
    <source>
        <dbReference type="Google" id="ProtNLM"/>
    </source>
</evidence>
<feature type="chain" id="PRO_5045833961" description="YtkA-like domain-containing protein" evidence="1">
    <location>
        <begin position="23"/>
        <end position="128"/>
    </location>
</feature>
<evidence type="ECO:0000313" key="2">
    <source>
        <dbReference type="EMBL" id="KIL40477.1"/>
    </source>
</evidence>
<feature type="signal peptide" evidence="1">
    <location>
        <begin position="1"/>
        <end position="22"/>
    </location>
</feature>
<keyword evidence="1" id="KW-0732">Signal</keyword>
<name>A0ABR5AHT2_9BACL</name>
<sequence length="128" mass="14064">MKRMSLLLLGCLLLTACGSANPAVSPAGSGQEHHHKPSLDVKLDISGRQVTVRVTTDMTISAKHYGEARKDGEGHIHMYLDNGEKIGVTQEEQVFKDLVPGPHVLKVSLHNNDHTPYDVNKTINFDIK</sequence>
<evidence type="ECO:0000313" key="3">
    <source>
        <dbReference type="Proteomes" id="UP000031967"/>
    </source>
</evidence>
<dbReference type="RefSeq" id="WP_156158003.1">
    <property type="nucleotide sequence ID" value="NZ_JXAK01000020.1"/>
</dbReference>
<keyword evidence="3" id="KW-1185">Reference proteome</keyword>
<dbReference type="Proteomes" id="UP000031967">
    <property type="component" value="Unassembled WGS sequence"/>
</dbReference>